<dbReference type="RefSeq" id="WP_091399665.1">
    <property type="nucleotide sequence ID" value="NZ_FNQY01000017.1"/>
</dbReference>
<reference evidence="2 3" key="1">
    <citation type="submission" date="2016-10" db="EMBL/GenBank/DDBJ databases">
        <authorList>
            <person name="de Groot N.N."/>
        </authorList>
    </citation>
    <scope>NUCLEOTIDE SEQUENCE [LARGE SCALE GENOMIC DNA]</scope>
    <source>
        <strain evidence="2 3">Vu-144</strain>
    </source>
</reference>
<evidence type="ECO:0000256" key="1">
    <source>
        <dbReference type="SAM" id="Phobius"/>
    </source>
</evidence>
<keyword evidence="1" id="KW-1133">Transmembrane helix</keyword>
<dbReference type="Proteomes" id="UP000199041">
    <property type="component" value="Unassembled WGS sequence"/>
</dbReference>
<keyword evidence="1" id="KW-0472">Membrane</keyword>
<feature type="transmembrane region" description="Helical" evidence="1">
    <location>
        <begin position="116"/>
        <end position="135"/>
    </location>
</feature>
<dbReference type="EMBL" id="FNQY01000017">
    <property type="protein sequence ID" value="SEA41480.1"/>
    <property type="molecule type" value="Genomic_DNA"/>
</dbReference>
<accession>A0A1H4B027</accession>
<organism evidence="2 3">
    <name type="scientific">Arachidicoccus rhizosphaerae</name>
    <dbReference type="NCBI Taxonomy" id="551991"/>
    <lineage>
        <taxon>Bacteria</taxon>
        <taxon>Pseudomonadati</taxon>
        <taxon>Bacteroidota</taxon>
        <taxon>Chitinophagia</taxon>
        <taxon>Chitinophagales</taxon>
        <taxon>Chitinophagaceae</taxon>
        <taxon>Arachidicoccus</taxon>
    </lineage>
</organism>
<keyword evidence="1" id="KW-0812">Transmembrane</keyword>
<name>A0A1H4B027_9BACT</name>
<keyword evidence="3" id="KW-1185">Reference proteome</keyword>
<proteinExistence type="predicted"/>
<evidence type="ECO:0000313" key="3">
    <source>
        <dbReference type="Proteomes" id="UP000199041"/>
    </source>
</evidence>
<dbReference type="AlphaFoldDB" id="A0A1H4B027"/>
<evidence type="ECO:0000313" key="2">
    <source>
        <dbReference type="EMBL" id="SEA41480.1"/>
    </source>
</evidence>
<dbReference type="STRING" id="551991.SAMN05192529_11768"/>
<sequence length="185" mass="21288">MNQQELEVIVNHIVVKQDEMLLAVKAARVEPDFSAVLSEIGSNRQLLEEIIQLTISKNEEALKRYGEKLQTQLDNQKALNLVFAQNCHLLEHFKQLHMQKKGLKINQLSAWIKKNVAWIAFFCICVTFCFAIYFIEFRKTETPTYRNLTGQQLSILDLYLDEHPKAVDSLLESINVKLKGAGINK</sequence>
<gene>
    <name evidence="2" type="ORF">SAMN05192529_11768</name>
</gene>
<protein>
    <submittedName>
        <fullName evidence="2">Uncharacterized protein</fullName>
    </submittedName>
</protein>